<evidence type="ECO:0000313" key="1">
    <source>
        <dbReference type="EMBL" id="KAK2147724.1"/>
    </source>
</evidence>
<sequence>MLIALNKTLADKLVIKFKTVHALAKHDWPFTDYVWQCSLDQSKGLAISTDYRSDKAAADFAHHIAEVERAAVAKEVNDARFASLIMDGATDSAIMEQDIIFVRTCESGQVKVRFLSIENTPKPDAVGVTASIKRSVESGLSIAFVDFFPKFVAIATDGAAVMTGHKAGVVSNLKKDQPALFGMHCFAHRLELACRDVVKSHPSYQELDKFLLDLYLFYHNNNLNRANLNEACSAAGSKVLIPTRVGGTRWLPHTLGALNNLWQIYPALVLHTSQFKQKRQ</sequence>
<organism evidence="1 2">
    <name type="scientific">Paralvinella palmiformis</name>
    <dbReference type="NCBI Taxonomy" id="53620"/>
    <lineage>
        <taxon>Eukaryota</taxon>
        <taxon>Metazoa</taxon>
        <taxon>Spiralia</taxon>
        <taxon>Lophotrochozoa</taxon>
        <taxon>Annelida</taxon>
        <taxon>Polychaeta</taxon>
        <taxon>Sedentaria</taxon>
        <taxon>Canalipalpata</taxon>
        <taxon>Terebellida</taxon>
        <taxon>Terebelliformia</taxon>
        <taxon>Alvinellidae</taxon>
        <taxon>Paralvinella</taxon>
    </lineage>
</organism>
<gene>
    <name evidence="1" type="ORF">LSH36_539g01104</name>
</gene>
<dbReference type="AlphaFoldDB" id="A0AAD9J763"/>
<evidence type="ECO:0008006" key="3">
    <source>
        <dbReference type="Google" id="ProtNLM"/>
    </source>
</evidence>
<evidence type="ECO:0000313" key="2">
    <source>
        <dbReference type="Proteomes" id="UP001208570"/>
    </source>
</evidence>
<accession>A0AAD9J763</accession>
<dbReference type="PANTHER" id="PTHR46880:SF9">
    <property type="entry name" value="ZINC FINGER PROTEIN 862"/>
    <property type="match status" value="1"/>
</dbReference>
<keyword evidence="2" id="KW-1185">Reference proteome</keyword>
<dbReference type="EMBL" id="JAODUP010000539">
    <property type="protein sequence ID" value="KAK2147724.1"/>
    <property type="molecule type" value="Genomic_DNA"/>
</dbReference>
<name>A0AAD9J763_9ANNE</name>
<comment type="caution">
    <text evidence="1">The sequence shown here is derived from an EMBL/GenBank/DDBJ whole genome shotgun (WGS) entry which is preliminary data.</text>
</comment>
<dbReference type="Proteomes" id="UP001208570">
    <property type="component" value="Unassembled WGS sequence"/>
</dbReference>
<reference evidence="1" key="1">
    <citation type="journal article" date="2023" name="Mol. Biol. Evol.">
        <title>Third-Generation Sequencing Reveals the Adaptive Role of the Epigenome in Three Deep-Sea Polychaetes.</title>
        <authorList>
            <person name="Perez M."/>
            <person name="Aroh O."/>
            <person name="Sun Y."/>
            <person name="Lan Y."/>
            <person name="Juniper S.K."/>
            <person name="Young C.R."/>
            <person name="Angers B."/>
            <person name="Qian P.Y."/>
        </authorList>
    </citation>
    <scope>NUCLEOTIDE SEQUENCE</scope>
    <source>
        <strain evidence="1">P08H-3</strain>
    </source>
</reference>
<protein>
    <recommendedName>
        <fullName evidence="3">DUF4371 domain-containing protein</fullName>
    </recommendedName>
</protein>
<proteinExistence type="predicted"/>
<dbReference type="PANTHER" id="PTHR46880">
    <property type="entry name" value="RAS-ASSOCIATING DOMAIN-CONTAINING PROTEIN"/>
    <property type="match status" value="1"/>
</dbReference>